<keyword evidence="17" id="KW-0675">Receptor</keyword>
<dbReference type="PROSITE" id="PS50011">
    <property type="entry name" value="PROTEIN_KINASE_DOM"/>
    <property type="match status" value="1"/>
</dbReference>
<dbReference type="PANTHER" id="PTHR48053">
    <property type="entry name" value="LEUCINE RICH REPEAT FAMILY PROTEIN, EXPRESSED"/>
    <property type="match status" value="1"/>
</dbReference>
<evidence type="ECO:0000256" key="15">
    <source>
        <dbReference type="ARBA" id="ARBA00022989"/>
    </source>
</evidence>
<dbReference type="Gene3D" id="1.10.510.10">
    <property type="entry name" value="Transferase(Phosphotransferase) domain 1"/>
    <property type="match status" value="1"/>
</dbReference>
<evidence type="ECO:0000256" key="4">
    <source>
        <dbReference type="ARBA" id="ARBA00022475"/>
    </source>
</evidence>
<keyword evidence="15 21" id="KW-1133">Transmembrane helix</keyword>
<dbReference type="FunFam" id="3.30.200.20:FF:000219">
    <property type="entry name" value="Leucine-rich repeat receptor-like serine/threonine-protein kinase"/>
    <property type="match status" value="1"/>
</dbReference>
<dbReference type="SMART" id="SM00369">
    <property type="entry name" value="LRR_TYP"/>
    <property type="match status" value="5"/>
</dbReference>
<dbReference type="Pfam" id="PF00069">
    <property type="entry name" value="Pkinase"/>
    <property type="match status" value="1"/>
</dbReference>
<evidence type="ECO:0000256" key="21">
    <source>
        <dbReference type="SAM" id="Phobius"/>
    </source>
</evidence>
<dbReference type="AlphaFoldDB" id="A0A2P6RRX6"/>
<dbReference type="Pfam" id="PF13855">
    <property type="entry name" value="LRR_8"/>
    <property type="match status" value="1"/>
</dbReference>
<dbReference type="GO" id="GO:0005886">
    <property type="term" value="C:plasma membrane"/>
    <property type="evidence" value="ECO:0007669"/>
    <property type="project" value="UniProtKB-SubCell"/>
</dbReference>
<evidence type="ECO:0000313" key="23">
    <source>
        <dbReference type="EMBL" id="PRQ49184.1"/>
    </source>
</evidence>
<dbReference type="SUPFAM" id="SSF52058">
    <property type="entry name" value="L domain-like"/>
    <property type="match status" value="1"/>
</dbReference>
<dbReference type="FunFam" id="3.80.10.10:FF:000233">
    <property type="entry name" value="Leucine-rich repeat receptor-like protein kinase TDR"/>
    <property type="match status" value="1"/>
</dbReference>
<keyword evidence="4" id="KW-1003">Cell membrane</keyword>
<dbReference type="InterPro" id="IPR003591">
    <property type="entry name" value="Leu-rich_rpt_typical-subtyp"/>
</dbReference>
<dbReference type="SUPFAM" id="SSF56112">
    <property type="entry name" value="Protein kinase-like (PK-like)"/>
    <property type="match status" value="1"/>
</dbReference>
<evidence type="ECO:0000256" key="12">
    <source>
        <dbReference type="ARBA" id="ARBA00022741"/>
    </source>
</evidence>
<evidence type="ECO:0000256" key="11">
    <source>
        <dbReference type="ARBA" id="ARBA00022737"/>
    </source>
</evidence>
<dbReference type="Gene3D" id="3.80.10.10">
    <property type="entry name" value="Ribonuclease Inhibitor"/>
    <property type="match status" value="3"/>
</dbReference>
<dbReference type="InterPro" id="IPR051716">
    <property type="entry name" value="Plant_RL_S/T_kinase"/>
</dbReference>
<dbReference type="FunFam" id="3.80.10.10:FF:000041">
    <property type="entry name" value="LRR receptor-like serine/threonine-protein kinase ERECTA"/>
    <property type="match status" value="2"/>
</dbReference>
<evidence type="ECO:0000259" key="22">
    <source>
        <dbReference type="PROSITE" id="PS50011"/>
    </source>
</evidence>
<evidence type="ECO:0000256" key="1">
    <source>
        <dbReference type="ARBA" id="ARBA00004162"/>
    </source>
</evidence>
<dbReference type="InterPro" id="IPR032675">
    <property type="entry name" value="LRR_dom_sf"/>
</dbReference>
<dbReference type="Proteomes" id="UP000238479">
    <property type="component" value="Chromosome 2"/>
</dbReference>
<keyword evidence="8 23" id="KW-0808">Transferase</keyword>
<comment type="catalytic activity">
    <reaction evidence="19">
        <text>L-threonyl-[protein] + ATP = O-phospho-L-threonyl-[protein] + ADP + H(+)</text>
        <dbReference type="Rhea" id="RHEA:46608"/>
        <dbReference type="Rhea" id="RHEA-COMP:11060"/>
        <dbReference type="Rhea" id="RHEA-COMP:11605"/>
        <dbReference type="ChEBI" id="CHEBI:15378"/>
        <dbReference type="ChEBI" id="CHEBI:30013"/>
        <dbReference type="ChEBI" id="CHEBI:30616"/>
        <dbReference type="ChEBI" id="CHEBI:61977"/>
        <dbReference type="ChEBI" id="CHEBI:456216"/>
        <dbReference type="EC" id="2.7.11.1"/>
    </reaction>
</comment>
<dbReference type="PANTHER" id="PTHR48053:SF131">
    <property type="entry name" value="LEUCINE-RICH REPEAT RECEPTOR-LIKE SERINE_THREONINE-PROTEIN KINASE BAM2"/>
    <property type="match status" value="1"/>
</dbReference>
<comment type="caution">
    <text evidence="23">The sequence shown here is derived from an EMBL/GenBank/DDBJ whole genome shotgun (WGS) entry which is preliminary data.</text>
</comment>
<keyword evidence="9 21" id="KW-0812">Transmembrane</keyword>
<dbReference type="InterPro" id="IPR011009">
    <property type="entry name" value="Kinase-like_dom_sf"/>
</dbReference>
<dbReference type="Gene3D" id="3.30.200.20">
    <property type="entry name" value="Phosphorylase Kinase, domain 1"/>
    <property type="match status" value="1"/>
</dbReference>
<dbReference type="OMA" id="FNIAIMC"/>
<keyword evidence="16 21" id="KW-0472">Membrane</keyword>
<dbReference type="PROSITE" id="PS00108">
    <property type="entry name" value="PROTEIN_KINASE_ST"/>
    <property type="match status" value="1"/>
</dbReference>
<evidence type="ECO:0000256" key="20">
    <source>
        <dbReference type="ARBA" id="ARBA00048679"/>
    </source>
</evidence>
<comment type="catalytic activity">
    <reaction evidence="20">
        <text>L-seryl-[protein] + ATP = O-phospho-L-seryl-[protein] + ADP + H(+)</text>
        <dbReference type="Rhea" id="RHEA:17989"/>
        <dbReference type="Rhea" id="RHEA-COMP:9863"/>
        <dbReference type="Rhea" id="RHEA-COMP:11604"/>
        <dbReference type="ChEBI" id="CHEBI:15378"/>
        <dbReference type="ChEBI" id="CHEBI:29999"/>
        <dbReference type="ChEBI" id="CHEBI:30616"/>
        <dbReference type="ChEBI" id="CHEBI:83421"/>
        <dbReference type="ChEBI" id="CHEBI:456216"/>
        <dbReference type="EC" id="2.7.11.1"/>
    </reaction>
</comment>
<dbReference type="FunFam" id="1.10.510.10:FF:000417">
    <property type="entry name" value="Leucine-rich repeat receptor-like protein kinase"/>
    <property type="match status" value="1"/>
</dbReference>
<reference evidence="23 24" key="1">
    <citation type="journal article" date="2018" name="Nat. Genet.">
        <title>The Rosa genome provides new insights in the design of modern roses.</title>
        <authorList>
            <person name="Bendahmane M."/>
        </authorList>
    </citation>
    <scope>NUCLEOTIDE SEQUENCE [LARGE SCALE GENOMIC DNA]</scope>
    <source>
        <strain evidence="24">cv. Old Blush</strain>
    </source>
</reference>
<keyword evidence="6" id="KW-0597">Phosphoprotein</keyword>
<dbReference type="GO" id="GO:0106310">
    <property type="term" value="F:protein serine kinase activity"/>
    <property type="evidence" value="ECO:0007669"/>
    <property type="project" value="RHEA"/>
</dbReference>
<dbReference type="Gramene" id="PRQ49184">
    <property type="protein sequence ID" value="PRQ49184"/>
    <property type="gene ID" value="RchiOBHm_Chr2g0119091"/>
</dbReference>
<evidence type="ECO:0000256" key="19">
    <source>
        <dbReference type="ARBA" id="ARBA00047899"/>
    </source>
</evidence>
<dbReference type="GO" id="GO:0009791">
    <property type="term" value="P:post-embryonic development"/>
    <property type="evidence" value="ECO:0007669"/>
    <property type="project" value="UniProtKB-ARBA"/>
</dbReference>
<keyword evidence="24" id="KW-1185">Reference proteome</keyword>
<keyword evidence="14" id="KW-0067">ATP-binding</keyword>
<evidence type="ECO:0000256" key="3">
    <source>
        <dbReference type="ARBA" id="ARBA00012513"/>
    </source>
</evidence>
<evidence type="ECO:0000256" key="16">
    <source>
        <dbReference type="ARBA" id="ARBA00023136"/>
    </source>
</evidence>
<evidence type="ECO:0000313" key="24">
    <source>
        <dbReference type="Proteomes" id="UP000238479"/>
    </source>
</evidence>
<keyword evidence="10" id="KW-0732">Signal</keyword>
<evidence type="ECO:0000256" key="7">
    <source>
        <dbReference type="ARBA" id="ARBA00022614"/>
    </source>
</evidence>
<evidence type="ECO:0000256" key="6">
    <source>
        <dbReference type="ARBA" id="ARBA00022553"/>
    </source>
</evidence>
<name>A0A2P6RRX6_ROSCH</name>
<dbReference type="InterPro" id="IPR008271">
    <property type="entry name" value="Ser/Thr_kinase_AS"/>
</dbReference>
<dbReference type="SMART" id="SM00220">
    <property type="entry name" value="S_TKc"/>
    <property type="match status" value="1"/>
</dbReference>
<feature type="domain" description="Protein kinase" evidence="22">
    <location>
        <begin position="584"/>
        <end position="852"/>
    </location>
</feature>
<dbReference type="InterPro" id="IPR001611">
    <property type="entry name" value="Leu-rich_rpt"/>
</dbReference>
<dbReference type="EC" id="2.7.11.1" evidence="3"/>
<evidence type="ECO:0000256" key="2">
    <source>
        <dbReference type="ARBA" id="ARBA00004479"/>
    </source>
</evidence>
<dbReference type="SUPFAM" id="SSF52047">
    <property type="entry name" value="RNI-like"/>
    <property type="match status" value="1"/>
</dbReference>
<keyword evidence="5" id="KW-0723">Serine/threonine-protein kinase</keyword>
<comment type="subcellular location">
    <subcellularLocation>
        <location evidence="1">Cell membrane</location>
        <topology evidence="1">Single-pass membrane protein</topology>
    </subcellularLocation>
    <subcellularLocation>
        <location evidence="2">Membrane</location>
        <topology evidence="2">Single-pass type I membrane protein</topology>
    </subcellularLocation>
</comment>
<dbReference type="GO" id="GO:0005524">
    <property type="term" value="F:ATP binding"/>
    <property type="evidence" value="ECO:0007669"/>
    <property type="project" value="UniProtKB-KW"/>
</dbReference>
<dbReference type="InterPro" id="IPR000719">
    <property type="entry name" value="Prot_kinase_dom"/>
</dbReference>
<dbReference type="EMBL" id="PDCK01000040">
    <property type="protein sequence ID" value="PRQ49184.1"/>
    <property type="molecule type" value="Genomic_DNA"/>
</dbReference>
<organism evidence="23 24">
    <name type="scientific">Rosa chinensis</name>
    <name type="common">China rose</name>
    <dbReference type="NCBI Taxonomy" id="74649"/>
    <lineage>
        <taxon>Eukaryota</taxon>
        <taxon>Viridiplantae</taxon>
        <taxon>Streptophyta</taxon>
        <taxon>Embryophyta</taxon>
        <taxon>Tracheophyta</taxon>
        <taxon>Spermatophyta</taxon>
        <taxon>Magnoliopsida</taxon>
        <taxon>eudicotyledons</taxon>
        <taxon>Gunneridae</taxon>
        <taxon>Pentapetalae</taxon>
        <taxon>rosids</taxon>
        <taxon>fabids</taxon>
        <taxon>Rosales</taxon>
        <taxon>Rosaceae</taxon>
        <taxon>Rosoideae</taxon>
        <taxon>Rosoideae incertae sedis</taxon>
        <taxon>Rosa</taxon>
    </lineage>
</organism>
<evidence type="ECO:0000256" key="5">
    <source>
        <dbReference type="ARBA" id="ARBA00022527"/>
    </source>
</evidence>
<evidence type="ECO:0000256" key="13">
    <source>
        <dbReference type="ARBA" id="ARBA00022777"/>
    </source>
</evidence>
<keyword evidence="12" id="KW-0547">Nucleotide-binding</keyword>
<evidence type="ECO:0000256" key="10">
    <source>
        <dbReference type="ARBA" id="ARBA00022729"/>
    </source>
</evidence>
<evidence type="ECO:0000256" key="14">
    <source>
        <dbReference type="ARBA" id="ARBA00022840"/>
    </source>
</evidence>
<protein>
    <recommendedName>
        <fullName evidence="3">non-specific serine/threonine protein kinase</fullName>
        <ecNumber evidence="3">2.7.11.1</ecNumber>
    </recommendedName>
</protein>
<accession>A0A2P6RRX6</accession>
<evidence type="ECO:0000256" key="18">
    <source>
        <dbReference type="ARBA" id="ARBA00023180"/>
    </source>
</evidence>
<dbReference type="Pfam" id="PF00560">
    <property type="entry name" value="LRR_1"/>
    <property type="match status" value="5"/>
</dbReference>
<evidence type="ECO:0000256" key="8">
    <source>
        <dbReference type="ARBA" id="ARBA00022679"/>
    </source>
</evidence>
<sequence length="865" mass="95536">MANLTSLKLLNISNSDLNGSFPGEIILRMTELEVLDAYNNDFLGTLPLEIASLKKLRYLHLGDSFFTGEIPGNYSNIHSLEYLALNDNFLAGKVPASLAGLKNLKKLYVGNVRISINCNKFDGGIPPELGMLESLQVLDMVGCKLSGTIPTTLGFLKNLHTLHISNNSLSGNIPPELSDMVNLMSLDLSVNKLTAEIPESFSKLKNLKLLQLVGNNLYGQIPNFIGDLPHLEAFDVGGNNFTFALPESLGRNERLTSLKVSGNHLTGLIPRDLCKGGRLRELILKENHFFGPIPEELGRCKSLVDILLMKNTLNGTIPPGIFSLPDVNVINFNDNHLSGELPMQMSAASLEFLTLTRNQISGKIPSTIGTLKNLQKLELAMNRFSGQVPKEIFSLQSLYILNMSTNKFGGEIPAAISDCSSLTSLDFSQNSLVGEIPRGIGKLKVIEFLNFSRNKLTGPIPVEFIYMANLTILDLSYNNFTGRIPTGGQFLSDIASFEGNPHLCSPRNVSCSSYNHPRPRDHKVIIAGLTGALLPLLLMPLLIHVLIWVYRNRKIRMIERCGSWKLTVFQVQHDLKIEDVLQCLNAENIIGRGGAGVVYRGTMPNGDDVAIKRLKRDHGFSAEIKTLGQIKHRNIVRLLGYMSNKDTNLLLYEYMPNGSLGQLLQGSNGGHLEWEMRYKIAVEAAKGLCYLHNDCVPLIIHRDVKSYNILLDSNFEAHIADFGLAKYFQGPTDCMSSFAGTFGYIALEYGRTMKVDEKIDVYSFGVVLLELVTGRKPVVELVEEVVNLVSWVRKTTSQIPQPSTASSVLTVVDSRLNGFPLASVEHVFKIAKMCVENHSSARPTMREVVYFLTNPPCSAPGMTNL</sequence>
<evidence type="ECO:0000256" key="9">
    <source>
        <dbReference type="ARBA" id="ARBA00022692"/>
    </source>
</evidence>
<evidence type="ECO:0000256" key="17">
    <source>
        <dbReference type="ARBA" id="ARBA00023170"/>
    </source>
</evidence>
<keyword evidence="7" id="KW-0433">Leucine-rich repeat</keyword>
<proteinExistence type="predicted"/>
<keyword evidence="18" id="KW-0325">Glycoprotein</keyword>
<feature type="transmembrane region" description="Helical" evidence="21">
    <location>
        <begin position="524"/>
        <end position="550"/>
    </location>
</feature>
<dbReference type="STRING" id="74649.A0A2P6RRX6"/>
<keyword evidence="11" id="KW-0677">Repeat</keyword>
<keyword evidence="13 23" id="KW-0418">Kinase</keyword>
<gene>
    <name evidence="23" type="ORF">RchiOBHm_Chr2g0119091</name>
</gene>
<dbReference type="GO" id="GO:0004674">
    <property type="term" value="F:protein serine/threonine kinase activity"/>
    <property type="evidence" value="ECO:0007669"/>
    <property type="project" value="UniProtKB-KW"/>
</dbReference>